<dbReference type="GO" id="GO:0005802">
    <property type="term" value="C:trans-Golgi network"/>
    <property type="evidence" value="ECO:0007669"/>
    <property type="project" value="TreeGrafter"/>
</dbReference>
<feature type="coiled-coil region" evidence="1">
    <location>
        <begin position="889"/>
        <end position="916"/>
    </location>
</feature>
<feature type="compositionally biased region" description="Polar residues" evidence="2">
    <location>
        <begin position="100"/>
        <end position="117"/>
    </location>
</feature>
<feature type="coiled-coil region" evidence="1">
    <location>
        <begin position="360"/>
        <end position="538"/>
    </location>
</feature>
<dbReference type="WBParaSite" id="MCU_002122-RB">
    <property type="protein sequence ID" value="MCU_002122-RB"/>
    <property type="gene ID" value="MCU_002122"/>
</dbReference>
<dbReference type="GO" id="GO:0099518">
    <property type="term" value="P:vesicle cytoskeletal trafficking"/>
    <property type="evidence" value="ECO:0007669"/>
    <property type="project" value="TreeGrafter"/>
</dbReference>
<dbReference type="GO" id="GO:0031267">
    <property type="term" value="F:small GTPase binding"/>
    <property type="evidence" value="ECO:0007669"/>
    <property type="project" value="TreeGrafter"/>
</dbReference>
<feature type="region of interest" description="Disordered" evidence="2">
    <location>
        <begin position="81"/>
        <end position="123"/>
    </location>
</feature>
<dbReference type="PANTHER" id="PTHR18911">
    <property type="entry name" value="CTCL TUMOR ANTIGEN HD-CL-01"/>
    <property type="match status" value="1"/>
</dbReference>
<feature type="compositionally biased region" description="Polar residues" evidence="2">
    <location>
        <begin position="81"/>
        <end position="91"/>
    </location>
</feature>
<dbReference type="InterPro" id="IPR038830">
    <property type="entry name" value="CCDC186"/>
</dbReference>
<dbReference type="AlphaFoldDB" id="A0A5K3EPV9"/>
<reference evidence="3" key="1">
    <citation type="submission" date="2019-11" db="UniProtKB">
        <authorList>
            <consortium name="WormBaseParasite"/>
        </authorList>
    </citation>
    <scope>IDENTIFICATION</scope>
</reference>
<sequence length="938" mass="103621">MEAAPIIESKTSTASEGHITVDHEHKNCNDVANGLPDENSRSNTEILSSGLNFDQVDTSNELISQPPPNFASAVLSTESKLSESSNFSPAKNGTEELHWNDSNGGPNLSSEQPSGSSEENHGDKREFISNLLSPSLLPTKESQSPIFANGPLTLITETVSTNIHQQNHLNSEEEKMKNHSSVKNQENKAIAKHGFSELATEESILRNGKEIDSFNHDQSESLSPELCESGLTNIEQASTRDVCDPTDVKCPESFYAENKLETSSSSDDSKLAVSVAHKMSDGGGDTASNFSSEETENVDDIVSLRTQVLDLSARLLRSQEQMESLLEEKQRWLTSIRQQSSYSKSKPSVSTDAAAIVVRFAQSEQQRMKAEAKIKELEDTVARLSAGSTIPPESTIATEHSVPVDELNKALTEAREKAEHFRHALKQEEARVGDLSAKLNAAREAHRSEQKRAAGQAETIGKLNREVESLKRQLKDADKLREREAKRLCDEVAFQELTDKYKKALADISALRERISKLEEVEKSKLDLEAKHDELQKAHDSLLSVREEMELCEKRETQLSEFTRRLTERNAGLQADYLATQSRLEASERAVAEASQAAREATALAQATDSKLRQERAESAKSVALLEARLSELAQSEATLKAELAKERVQKAALKRKQNALDRELARLMAQQKKLSQQVTTAEALRQDAALEKSFAGSSQSLSTLSEQSFTPFHISDSPHPNPVLGDALLISPGTDGTTTSAQHGAPGEASDCHTDDTVPMIQTIEPNRALLVNKIDRLQRTNVRLMEKIDFLHEHVGQLTLELQKKSRILQHCLVHHDTDEDGGLGAAVPSSVDANKRQRMRRGGTLMSAVFAGDSSLDSNCSTTDLRTSLQINQKLQTVLEDTLYKNFTLKENVDTLADEVEQLKRANRELKDLVYIQTNVQPQKHAEISAVHPHR</sequence>
<feature type="coiled-coil region" evidence="1">
    <location>
        <begin position="584"/>
        <end position="685"/>
    </location>
</feature>
<evidence type="ECO:0000256" key="2">
    <source>
        <dbReference type="SAM" id="MobiDB-lite"/>
    </source>
</evidence>
<proteinExistence type="predicted"/>
<feature type="region of interest" description="Disordered" evidence="2">
    <location>
        <begin position="1"/>
        <end position="46"/>
    </location>
</feature>
<evidence type="ECO:0000256" key="1">
    <source>
        <dbReference type="SAM" id="Coils"/>
    </source>
</evidence>
<name>A0A5K3EPV9_MESCO</name>
<feature type="coiled-coil region" evidence="1">
    <location>
        <begin position="769"/>
        <end position="796"/>
    </location>
</feature>
<feature type="region of interest" description="Disordered" evidence="2">
    <location>
        <begin position="712"/>
        <end position="756"/>
    </location>
</feature>
<feature type="compositionally biased region" description="Basic and acidic residues" evidence="2">
    <location>
        <begin position="19"/>
        <end position="28"/>
    </location>
</feature>
<evidence type="ECO:0000313" key="3">
    <source>
        <dbReference type="WBParaSite" id="MCU_002122-RB"/>
    </source>
</evidence>
<accession>A0A5K3EPV9</accession>
<keyword evidence="1" id="KW-0175">Coiled coil</keyword>
<organism evidence="3">
    <name type="scientific">Mesocestoides corti</name>
    <name type="common">Flatworm</name>
    <dbReference type="NCBI Taxonomy" id="53468"/>
    <lineage>
        <taxon>Eukaryota</taxon>
        <taxon>Metazoa</taxon>
        <taxon>Spiralia</taxon>
        <taxon>Lophotrochozoa</taxon>
        <taxon>Platyhelminthes</taxon>
        <taxon>Cestoda</taxon>
        <taxon>Eucestoda</taxon>
        <taxon>Cyclophyllidea</taxon>
        <taxon>Mesocestoididae</taxon>
        <taxon>Mesocestoides</taxon>
    </lineage>
</organism>
<protein>
    <submittedName>
        <fullName evidence="3">TMF_TATA_bd domain-containing protein</fullName>
    </submittedName>
</protein>
<dbReference type="PANTHER" id="PTHR18911:SF5">
    <property type="entry name" value="COILED-COIL DOMAIN-CONTAINING PROTEIN 186"/>
    <property type="match status" value="1"/>
</dbReference>